<accession>A0AAV4HDH0</accession>
<evidence type="ECO:0000313" key="3">
    <source>
        <dbReference type="Proteomes" id="UP000762676"/>
    </source>
</evidence>
<protein>
    <submittedName>
        <fullName evidence="2">Uncharacterized protein</fullName>
    </submittedName>
</protein>
<organism evidence="2 3">
    <name type="scientific">Elysia marginata</name>
    <dbReference type="NCBI Taxonomy" id="1093978"/>
    <lineage>
        <taxon>Eukaryota</taxon>
        <taxon>Metazoa</taxon>
        <taxon>Spiralia</taxon>
        <taxon>Lophotrochozoa</taxon>
        <taxon>Mollusca</taxon>
        <taxon>Gastropoda</taxon>
        <taxon>Heterobranchia</taxon>
        <taxon>Euthyneura</taxon>
        <taxon>Panpulmonata</taxon>
        <taxon>Sacoglossa</taxon>
        <taxon>Placobranchoidea</taxon>
        <taxon>Plakobranchidae</taxon>
        <taxon>Elysia</taxon>
    </lineage>
</organism>
<name>A0AAV4HDH0_9GAST</name>
<sequence>MPGESLSNLNSIPSGQTIPGGDIIGESSESQAEVFNMQVTMLAGGDTQISADDMTRLSDCPGLASVGTTALQLIYDTLATLGGHTAASEGHSTLLTTQLPSGIHTAVLSSLQDGHTVHNITYHLPKCDSSVASSSQGNKTDGQATNEKFVSPAISVLDGSKLAQMTSSKGRYNQEINGVEVLKGEQHINIDNPSNELLLIATEPKSSEVTQVLTQDGCTEKTVSISEVIEGERTSVPGSYVEKTIDADALREMVTVINDNNEVSFISVDLIQSQQTDTRL</sequence>
<feature type="region of interest" description="Disordered" evidence="1">
    <location>
        <begin position="1"/>
        <end position="25"/>
    </location>
</feature>
<evidence type="ECO:0000256" key="1">
    <source>
        <dbReference type="SAM" id="MobiDB-lite"/>
    </source>
</evidence>
<feature type="compositionally biased region" description="Polar residues" evidence="1">
    <location>
        <begin position="1"/>
        <end position="17"/>
    </location>
</feature>
<dbReference type="Proteomes" id="UP000762676">
    <property type="component" value="Unassembled WGS sequence"/>
</dbReference>
<dbReference type="AlphaFoldDB" id="A0AAV4HDH0"/>
<gene>
    <name evidence="2" type="ORF">ElyMa_000923800</name>
</gene>
<comment type="caution">
    <text evidence="2">The sequence shown here is derived from an EMBL/GenBank/DDBJ whole genome shotgun (WGS) entry which is preliminary data.</text>
</comment>
<keyword evidence="3" id="KW-1185">Reference proteome</keyword>
<dbReference type="EMBL" id="BMAT01001881">
    <property type="protein sequence ID" value="GFR94625.1"/>
    <property type="molecule type" value="Genomic_DNA"/>
</dbReference>
<evidence type="ECO:0000313" key="2">
    <source>
        <dbReference type="EMBL" id="GFR94625.1"/>
    </source>
</evidence>
<reference evidence="2 3" key="1">
    <citation type="journal article" date="2021" name="Elife">
        <title>Chloroplast acquisition without the gene transfer in kleptoplastic sea slugs, Plakobranchus ocellatus.</title>
        <authorList>
            <person name="Maeda T."/>
            <person name="Takahashi S."/>
            <person name="Yoshida T."/>
            <person name="Shimamura S."/>
            <person name="Takaki Y."/>
            <person name="Nagai Y."/>
            <person name="Toyoda A."/>
            <person name="Suzuki Y."/>
            <person name="Arimoto A."/>
            <person name="Ishii H."/>
            <person name="Satoh N."/>
            <person name="Nishiyama T."/>
            <person name="Hasebe M."/>
            <person name="Maruyama T."/>
            <person name="Minagawa J."/>
            <person name="Obokata J."/>
            <person name="Shigenobu S."/>
        </authorList>
    </citation>
    <scope>NUCLEOTIDE SEQUENCE [LARGE SCALE GENOMIC DNA]</scope>
</reference>
<proteinExistence type="predicted"/>